<evidence type="ECO:0000259" key="13">
    <source>
        <dbReference type="Pfam" id="PF17767"/>
    </source>
</evidence>
<dbReference type="InterPro" id="IPR006405">
    <property type="entry name" value="Nic_PRibTrfase_pncB"/>
</dbReference>
<comment type="pathway">
    <text evidence="1 11">Cofactor biosynthesis; NAD(+) biosynthesis; nicotinate D-ribonucleotide from nicotinate: step 1/1.</text>
</comment>
<dbReference type="AlphaFoldDB" id="A0A834IWE9"/>
<evidence type="ECO:0000256" key="3">
    <source>
        <dbReference type="ARBA" id="ARBA00013236"/>
    </source>
</evidence>
<dbReference type="GO" id="GO:0016740">
    <property type="term" value="F:transferase activity"/>
    <property type="evidence" value="ECO:0007669"/>
    <property type="project" value="UniProtKB-KW"/>
</dbReference>
<proteinExistence type="inferred from homology"/>
<evidence type="ECO:0000256" key="10">
    <source>
        <dbReference type="ARBA" id="ARBA00048668"/>
    </source>
</evidence>
<reference evidence="15" key="1">
    <citation type="submission" date="2020-08" db="EMBL/GenBank/DDBJ databases">
        <title>Genome sequencing and assembly of the red palm weevil Rhynchophorus ferrugineus.</title>
        <authorList>
            <person name="Dias G.B."/>
            <person name="Bergman C.M."/>
            <person name="Manee M."/>
        </authorList>
    </citation>
    <scope>NUCLEOTIDE SEQUENCE</scope>
    <source>
        <strain evidence="15">AA-2017</strain>
        <tissue evidence="15">Whole larva</tissue>
    </source>
</reference>
<keyword evidence="8 11" id="KW-0808">Transferase</keyword>
<dbReference type="GO" id="GO:0034355">
    <property type="term" value="P:NAD+ biosynthetic process via the salvage pathway"/>
    <property type="evidence" value="ECO:0007669"/>
    <property type="project" value="TreeGrafter"/>
</dbReference>
<evidence type="ECO:0000259" key="14">
    <source>
        <dbReference type="Pfam" id="PF17956"/>
    </source>
</evidence>
<keyword evidence="5" id="KW-0597">Phosphoprotein</keyword>
<feature type="domain" description="Nicotinate phosphoribosyltransferase N-terminal" evidence="13">
    <location>
        <begin position="22"/>
        <end position="149"/>
    </location>
</feature>
<dbReference type="PANTHER" id="PTHR11098:SF1">
    <property type="entry name" value="NICOTINATE PHOSPHORIBOSYLTRANSFERASE"/>
    <property type="match status" value="1"/>
</dbReference>
<dbReference type="PIRSF" id="PIRSF000484">
    <property type="entry name" value="NAPRT"/>
    <property type="match status" value="1"/>
</dbReference>
<dbReference type="UniPathway" id="UPA00253">
    <property type="reaction ID" value="UER00457"/>
</dbReference>
<dbReference type="FunFam" id="3.20.140.10:FF:000002">
    <property type="entry name" value="Nicotinate phosphoribosyltransferase"/>
    <property type="match status" value="1"/>
</dbReference>
<dbReference type="InterPro" id="IPR007229">
    <property type="entry name" value="Nic_PRibTrfase-Fam"/>
</dbReference>
<evidence type="ECO:0000313" key="16">
    <source>
        <dbReference type="Proteomes" id="UP000625711"/>
    </source>
</evidence>
<evidence type="ECO:0000256" key="2">
    <source>
        <dbReference type="ARBA" id="ARBA00010897"/>
    </source>
</evidence>
<gene>
    <name evidence="15" type="ORF">GWI33_001384</name>
</gene>
<dbReference type="Gene3D" id="3.20.20.70">
    <property type="entry name" value="Aldolase class I"/>
    <property type="match status" value="1"/>
</dbReference>
<dbReference type="Pfam" id="PF17767">
    <property type="entry name" value="NAPRTase_N"/>
    <property type="match status" value="1"/>
</dbReference>
<comment type="catalytic activity">
    <reaction evidence="10 11">
        <text>5-phospho-alpha-D-ribose 1-diphosphate + nicotinate + ATP + H2O = nicotinate beta-D-ribonucleotide + ADP + phosphate + diphosphate</text>
        <dbReference type="Rhea" id="RHEA:36163"/>
        <dbReference type="ChEBI" id="CHEBI:15377"/>
        <dbReference type="ChEBI" id="CHEBI:30616"/>
        <dbReference type="ChEBI" id="CHEBI:32544"/>
        <dbReference type="ChEBI" id="CHEBI:33019"/>
        <dbReference type="ChEBI" id="CHEBI:43474"/>
        <dbReference type="ChEBI" id="CHEBI:57502"/>
        <dbReference type="ChEBI" id="CHEBI:58017"/>
        <dbReference type="ChEBI" id="CHEBI:456216"/>
        <dbReference type="EC" id="6.3.4.21"/>
    </reaction>
</comment>
<keyword evidence="7 11" id="KW-0662">Pyridine nucleotide biosynthesis</keyword>
<dbReference type="GO" id="GO:0004516">
    <property type="term" value="F:nicotinate phosphoribosyltransferase activity"/>
    <property type="evidence" value="ECO:0007669"/>
    <property type="project" value="UniProtKB-UniRule"/>
</dbReference>
<evidence type="ECO:0000256" key="6">
    <source>
        <dbReference type="ARBA" id="ARBA00022598"/>
    </source>
</evidence>
<dbReference type="InterPro" id="IPR036068">
    <property type="entry name" value="Nicotinate_pribotase-like_C"/>
</dbReference>
<evidence type="ECO:0000256" key="7">
    <source>
        <dbReference type="ARBA" id="ARBA00022642"/>
    </source>
</evidence>
<protein>
    <recommendedName>
        <fullName evidence="4 11">Nicotinate phosphoribosyltransferase</fullName>
        <ecNumber evidence="3 11">6.3.4.21</ecNumber>
    </recommendedName>
</protein>
<keyword evidence="16" id="KW-1185">Reference proteome</keyword>
<evidence type="ECO:0000256" key="11">
    <source>
        <dbReference type="RuleBase" id="RU365100"/>
    </source>
</evidence>
<evidence type="ECO:0000256" key="9">
    <source>
        <dbReference type="ARBA" id="ARBA00023426"/>
    </source>
</evidence>
<dbReference type="Pfam" id="PF17956">
    <property type="entry name" value="NAPRTase_C"/>
    <property type="match status" value="1"/>
</dbReference>
<comment type="function">
    <text evidence="9">Catalyzes the first step in the biosynthesis of NAD from nicotinic acid, the ATP-dependent synthesis of beta-nicotinate D-ribonucleotide from nicotinate and 5-phospho-D-ribose 1-phosphate. Helps prevent cellular oxidative stress via its role in NAD biosynthesis.</text>
</comment>
<evidence type="ECO:0000313" key="15">
    <source>
        <dbReference type="EMBL" id="KAF7287406.1"/>
    </source>
</evidence>
<dbReference type="SUPFAM" id="SSF54675">
    <property type="entry name" value="Nicotinate/Quinolinate PRTase N-terminal domain-like"/>
    <property type="match status" value="1"/>
</dbReference>
<evidence type="ECO:0000256" key="5">
    <source>
        <dbReference type="ARBA" id="ARBA00022553"/>
    </source>
</evidence>
<evidence type="ECO:0000256" key="4">
    <source>
        <dbReference type="ARBA" id="ARBA00021569"/>
    </source>
</evidence>
<feature type="domain" description="Nicotinate phosphoribosyltransferase C-terminal" evidence="14">
    <location>
        <begin position="427"/>
        <end position="535"/>
    </location>
</feature>
<dbReference type="Pfam" id="PF04095">
    <property type="entry name" value="NAPRTase"/>
    <property type="match status" value="1"/>
</dbReference>
<organism evidence="15 16">
    <name type="scientific">Rhynchophorus ferrugineus</name>
    <name type="common">Red palm weevil</name>
    <name type="synonym">Curculio ferrugineus</name>
    <dbReference type="NCBI Taxonomy" id="354439"/>
    <lineage>
        <taxon>Eukaryota</taxon>
        <taxon>Metazoa</taxon>
        <taxon>Ecdysozoa</taxon>
        <taxon>Arthropoda</taxon>
        <taxon>Hexapoda</taxon>
        <taxon>Insecta</taxon>
        <taxon>Pterygota</taxon>
        <taxon>Neoptera</taxon>
        <taxon>Endopterygota</taxon>
        <taxon>Coleoptera</taxon>
        <taxon>Polyphaga</taxon>
        <taxon>Cucujiformia</taxon>
        <taxon>Curculionidae</taxon>
        <taxon>Dryophthorinae</taxon>
        <taxon>Rhynchophorus</taxon>
    </lineage>
</organism>
<evidence type="ECO:0000256" key="1">
    <source>
        <dbReference type="ARBA" id="ARBA00004952"/>
    </source>
</evidence>
<dbReference type="InterPro" id="IPR041619">
    <property type="entry name" value="NAPRTase_C"/>
</dbReference>
<dbReference type="FunFam" id="3.20.140.10:FF:000006">
    <property type="entry name" value="Nicotinate phosphoribosyltransferase"/>
    <property type="match status" value="1"/>
</dbReference>
<dbReference type="PANTHER" id="PTHR11098">
    <property type="entry name" value="NICOTINATE PHOSPHORIBOSYLTRANSFERASE"/>
    <property type="match status" value="1"/>
</dbReference>
<dbReference type="InterPro" id="IPR040727">
    <property type="entry name" value="NAPRTase_N"/>
</dbReference>
<evidence type="ECO:0000256" key="8">
    <source>
        <dbReference type="ARBA" id="ARBA00022679"/>
    </source>
</evidence>
<dbReference type="EMBL" id="JAACXV010000013">
    <property type="protein sequence ID" value="KAF7287406.1"/>
    <property type="molecule type" value="Genomic_DNA"/>
</dbReference>
<dbReference type="InterPro" id="IPR013785">
    <property type="entry name" value="Aldolase_TIM"/>
</dbReference>
<sequence length="550" mass="62065">MNINSNGTNEELSENDSIIQPLLTDLYQITMAYAYWKSGKTKDYSVFDLFFRKNPFGGEFTIFAGLEECLKFLKKFRFSKTDLEYLKQILPDSIEESFFNYLSSLTGHDVRLYAIAEGSVVFPRLPLMRVEGPLIVVQLMETTFLNLVNFASLVATNAARFRIVSGNVSLIECGLCKAQGPDGGLSASKYSYIGGIDATSNVLAGKLFGIPVQKINAPDYLVSLNGSSANTRNTHLSPKQGGKPRCLLELTLKWKQQLLILFKENSNQNEMDDELGNLVLQAVTFPDGFMTLVHIEDIERKGLVNFCAVALALNDLGYRAAGIRLNSGDLAYVSKVANSYFTKIKLKYKLAWFEHLIIMASNGINEDTIISLNEQIHKINCFGIGRHLVTCQRQPALGCVFKMVELNNQPRMKLSQDPFKVTMAGSKEAYRLYSNNGYALVDLLLRSTEQPPNENEKILCRHPLEESKRAYMMPAKVEKLLNLYWENGQFTKKLPTLKEIKEKVNNSLKSLRSDIKRNLNPTPYKVAVSDELYNFIHDSWLKSAPIEELF</sequence>
<dbReference type="EC" id="6.3.4.21" evidence="3 11"/>
<comment type="PTM">
    <text evidence="11">Transiently phosphorylated on a His residue during the reaction cycle. Phosphorylation strongly increases the affinity for substrates and increases the rate of nicotinate D-ribonucleotide production. Dephosphorylation regenerates the low-affinity form of the enzyme, leading to product release.</text>
</comment>
<dbReference type="OrthoDB" id="193380at2759"/>
<keyword evidence="6 11" id="KW-0436">Ligase</keyword>
<comment type="caution">
    <text evidence="15">The sequence shown here is derived from an EMBL/GenBank/DDBJ whole genome shotgun (WGS) entry which is preliminary data.</text>
</comment>
<dbReference type="SUPFAM" id="SSF51690">
    <property type="entry name" value="Nicotinate/Quinolinate PRTase C-terminal domain-like"/>
    <property type="match status" value="1"/>
</dbReference>
<feature type="domain" description="Nicotinate/nicotinamide phosphoribosyltransferase" evidence="12">
    <location>
        <begin position="321"/>
        <end position="420"/>
    </location>
</feature>
<dbReference type="Proteomes" id="UP000625711">
    <property type="component" value="Unassembled WGS sequence"/>
</dbReference>
<dbReference type="Gene3D" id="3.20.140.10">
    <property type="entry name" value="nicotinate phosphoribosyltransferase"/>
    <property type="match status" value="2"/>
</dbReference>
<dbReference type="InterPro" id="IPR041525">
    <property type="entry name" value="N/Namide_PRibTrfase"/>
</dbReference>
<dbReference type="CDD" id="cd01570">
    <property type="entry name" value="NAPRTase_A"/>
    <property type="match status" value="1"/>
</dbReference>
<name>A0A834IWE9_RHYFE</name>
<evidence type="ECO:0000259" key="12">
    <source>
        <dbReference type="Pfam" id="PF04095"/>
    </source>
</evidence>
<comment type="similarity">
    <text evidence="2 11">Belongs to the NAPRTase family.</text>
</comment>
<accession>A0A834IWE9</accession>
<dbReference type="NCBIfam" id="TIGR01513">
    <property type="entry name" value="NAPRTase_put"/>
    <property type="match status" value="1"/>
</dbReference>
<dbReference type="GO" id="GO:0005829">
    <property type="term" value="C:cytosol"/>
    <property type="evidence" value="ECO:0007669"/>
    <property type="project" value="TreeGrafter"/>
</dbReference>